<sequence length="902" mass="100165">MRNNDLSTFLDPYIDQFILSCRFGDYVSDQVVAPVRETCAQALGAAFKYMHPSLVHETLYILLQMQHRPEWEIRHGSLLGIKYLVAVRQEMLRDLLGYVLPACKAGLEDPDDDVRAVAADALIPAAAAIVALDGQTLHSIVMLLWDILLDLDDLSPSTSSVMNLLAEIYSQEEMIPIMFGATSKDKQDFDLNEVVHSDDVGEGRDSQENPYTLSMLAPRLWPFMRHSITSVRHSAIRTLERLLEAVYKRNISEPSCGSFWPSFILGDTLRIVFQNLLLESNEEILQCSDRVWRLLVQCPVNDLEAAAGLFMSSWIELATTPYGSQLDAAKMFWPVAPPRKSHYKAAAKMRAVMLENESSGNIVTYTRVVTASALGIFASKLPEGSVKYVIDPLWNALSSLSGVQRQVASMVLISWFKEIKSKELPGSPGVLPVFPDHLKQWLLDLLACSDPTFPTKDSLLPYAELSRTYTKMRNEASQLLRAVEASGVLYARIVMEMNPLDRHIVDDIESLKQRLLTTSGYLKCVQSNLHVTVSALVAAAVVWMSELPARLNPIILPLMASIKREQEEILQQKAAEALAELISHCIARKPGPNDKLIKNMCSLTCMDPCETPQAAIISSMEMIDDQDFLTFGSSTGKQKSKIHMLAGGEDRSRVEGFISRRGSELALRHLCEKFGASLFDKLPKIWDCLTEVLIPANSYDDKEITQAIESVKDPQILINNIQVVRSIAPMLDETLKPKLLSLLPCIFKCVCHTHVAVRLAASRCITSMARSMIVNVMAAVIENAIPMLGDMTSVHTRQGSGMLISLLVQGLGVELVPYAPLLVVPLLRCMSDCDHSVRQSVTRSFASLVPLLPLARGLPPPAGLSEGLSRNAEDAQFLEQLLDNSHIDDYKLCTELKVTLRR</sequence>
<evidence type="ECO:0000313" key="2">
    <source>
        <dbReference type="Proteomes" id="UP001163603"/>
    </source>
</evidence>
<evidence type="ECO:0000313" key="1">
    <source>
        <dbReference type="EMBL" id="KAJ0015257.1"/>
    </source>
</evidence>
<name>A0ACC0XE59_9ROSI</name>
<dbReference type="Proteomes" id="UP001163603">
    <property type="component" value="Chromosome 13"/>
</dbReference>
<keyword evidence="2" id="KW-1185">Reference proteome</keyword>
<reference evidence="2" key="1">
    <citation type="journal article" date="2023" name="G3 (Bethesda)">
        <title>Genome assembly and association tests identify interacting loci associated with vigor, precocity, and sex in interspecific pistachio rootstocks.</title>
        <authorList>
            <person name="Palmer W."/>
            <person name="Jacygrad E."/>
            <person name="Sagayaradj S."/>
            <person name="Cavanaugh K."/>
            <person name="Han R."/>
            <person name="Bertier L."/>
            <person name="Beede B."/>
            <person name="Kafkas S."/>
            <person name="Golino D."/>
            <person name="Preece J."/>
            <person name="Michelmore R."/>
        </authorList>
    </citation>
    <scope>NUCLEOTIDE SEQUENCE [LARGE SCALE GENOMIC DNA]</scope>
</reference>
<proteinExistence type="predicted"/>
<dbReference type="EMBL" id="CM047748">
    <property type="protein sequence ID" value="KAJ0015257.1"/>
    <property type="molecule type" value="Genomic_DNA"/>
</dbReference>
<comment type="caution">
    <text evidence="1">The sequence shown here is derived from an EMBL/GenBank/DDBJ whole genome shotgun (WGS) entry which is preliminary data.</text>
</comment>
<organism evidence="1 2">
    <name type="scientific">Pistacia integerrima</name>
    <dbReference type="NCBI Taxonomy" id="434235"/>
    <lineage>
        <taxon>Eukaryota</taxon>
        <taxon>Viridiplantae</taxon>
        <taxon>Streptophyta</taxon>
        <taxon>Embryophyta</taxon>
        <taxon>Tracheophyta</taxon>
        <taxon>Spermatophyta</taxon>
        <taxon>Magnoliopsida</taxon>
        <taxon>eudicotyledons</taxon>
        <taxon>Gunneridae</taxon>
        <taxon>Pentapetalae</taxon>
        <taxon>rosids</taxon>
        <taxon>malvids</taxon>
        <taxon>Sapindales</taxon>
        <taxon>Anacardiaceae</taxon>
        <taxon>Pistacia</taxon>
    </lineage>
</organism>
<gene>
    <name evidence="1" type="ORF">Pint_20818</name>
</gene>
<protein>
    <submittedName>
        <fullName evidence="1">Uncharacterized protein</fullName>
    </submittedName>
</protein>
<accession>A0ACC0XE59</accession>